<keyword evidence="3" id="KW-1185">Reference proteome</keyword>
<evidence type="ECO:0000256" key="1">
    <source>
        <dbReference type="SAM" id="SignalP"/>
    </source>
</evidence>
<dbReference type="KEGG" id="aori:SD37_19920"/>
<dbReference type="SUPFAM" id="SSF49503">
    <property type="entry name" value="Cupredoxins"/>
    <property type="match status" value="1"/>
</dbReference>
<dbReference type="InterPro" id="IPR008972">
    <property type="entry name" value="Cupredoxin"/>
</dbReference>
<dbReference type="EMBL" id="CP016174">
    <property type="protein sequence ID" value="ANN17690.1"/>
    <property type="molecule type" value="Genomic_DNA"/>
</dbReference>
<organism evidence="2 3">
    <name type="scientific">Amycolatopsis orientalis</name>
    <name type="common">Nocardia orientalis</name>
    <dbReference type="NCBI Taxonomy" id="31958"/>
    <lineage>
        <taxon>Bacteria</taxon>
        <taxon>Bacillati</taxon>
        <taxon>Actinomycetota</taxon>
        <taxon>Actinomycetes</taxon>
        <taxon>Pseudonocardiales</taxon>
        <taxon>Pseudonocardiaceae</taxon>
        <taxon>Amycolatopsis</taxon>
    </lineage>
</organism>
<protein>
    <recommendedName>
        <fullName evidence="4">EfeO-type cupredoxin-like domain-containing protein</fullName>
    </recommendedName>
</protein>
<dbReference type="RefSeq" id="WP_044853302.1">
    <property type="nucleotide sequence ID" value="NZ_CP016174.1"/>
</dbReference>
<proteinExistence type="predicted"/>
<feature type="chain" id="PRO_5039166344" description="EfeO-type cupredoxin-like domain-containing protein" evidence="1">
    <location>
        <begin position="25"/>
        <end position="125"/>
    </location>
</feature>
<evidence type="ECO:0000313" key="2">
    <source>
        <dbReference type="EMBL" id="ANN17690.1"/>
    </source>
</evidence>
<dbReference type="PROSITE" id="PS51257">
    <property type="entry name" value="PROKAR_LIPOPROTEIN"/>
    <property type="match status" value="1"/>
</dbReference>
<dbReference type="STRING" id="31958.SD37_19920"/>
<keyword evidence="1" id="KW-0732">Signal</keyword>
<reference evidence="2 3" key="1">
    <citation type="journal article" date="2015" name="Genome Announc.">
        <title>Draft Genome Sequence of Norvancomycin-Producing Strain Amycolatopsis orientalis CPCC200066.</title>
        <authorList>
            <person name="Lei X."/>
            <person name="Yuan F."/>
            <person name="Shi Y."/>
            <person name="Li X."/>
            <person name="Wang L."/>
            <person name="Hong B."/>
        </authorList>
    </citation>
    <scope>NUCLEOTIDE SEQUENCE [LARGE SCALE GENOMIC DNA]</scope>
    <source>
        <strain evidence="2 3">B-37</strain>
    </source>
</reference>
<evidence type="ECO:0000313" key="3">
    <source>
        <dbReference type="Proteomes" id="UP000093695"/>
    </source>
</evidence>
<gene>
    <name evidence="2" type="ORF">SD37_19920</name>
</gene>
<accession>A0A193BZU4</accession>
<dbReference type="AlphaFoldDB" id="A0A193BZU4"/>
<feature type="signal peptide" evidence="1">
    <location>
        <begin position="1"/>
        <end position="24"/>
    </location>
</feature>
<dbReference type="eggNOG" id="COG1622">
    <property type="taxonomic scope" value="Bacteria"/>
</dbReference>
<dbReference type="Proteomes" id="UP000093695">
    <property type="component" value="Chromosome"/>
</dbReference>
<evidence type="ECO:0008006" key="4">
    <source>
        <dbReference type="Google" id="ProtNLM"/>
    </source>
</evidence>
<sequence length="125" mass="12673">MRRIGGICGITVAALLAVTGCSGSAGTEPAQNPAQSGGTRTVKFSITEGKRTAGPEEVAVRTGENVALEVTSDQADELHVHGYDKAAQLAPGVPGTVAFTANIDGIFEVELHKSGAAVTKLRVSG</sequence>
<dbReference type="Gene3D" id="2.60.40.420">
    <property type="entry name" value="Cupredoxins - blue copper proteins"/>
    <property type="match status" value="1"/>
</dbReference>
<name>A0A193BZU4_AMYOR</name>